<dbReference type="PROSITE" id="PS50112">
    <property type="entry name" value="PAS"/>
    <property type="match status" value="1"/>
</dbReference>
<gene>
    <name evidence="7" type="ORF">FIM25_14760</name>
</gene>
<protein>
    <recommendedName>
        <fullName evidence="2">histidine kinase</fullName>
        <ecNumber evidence="2">2.7.13.3</ecNumber>
    </recommendedName>
</protein>
<evidence type="ECO:0000256" key="3">
    <source>
        <dbReference type="ARBA" id="ARBA00022553"/>
    </source>
</evidence>
<dbReference type="InterPro" id="IPR000014">
    <property type="entry name" value="PAS"/>
</dbReference>
<dbReference type="GO" id="GO:0004673">
    <property type="term" value="F:protein histidine kinase activity"/>
    <property type="evidence" value="ECO:0007669"/>
    <property type="project" value="UniProtKB-EC"/>
</dbReference>
<dbReference type="CDD" id="cd00130">
    <property type="entry name" value="PAS"/>
    <property type="match status" value="1"/>
</dbReference>
<dbReference type="InterPro" id="IPR035965">
    <property type="entry name" value="PAS-like_dom_sf"/>
</dbReference>
<dbReference type="OrthoDB" id="5503776at2"/>
<evidence type="ECO:0000259" key="6">
    <source>
        <dbReference type="PROSITE" id="PS50112"/>
    </source>
</evidence>
<dbReference type="Gene3D" id="3.30.450.20">
    <property type="entry name" value="PAS domain"/>
    <property type="match status" value="1"/>
</dbReference>
<comment type="catalytic activity">
    <reaction evidence="1">
        <text>ATP + protein L-histidine = ADP + protein N-phospho-L-histidine.</text>
        <dbReference type="EC" id="2.7.13.3"/>
    </reaction>
</comment>
<keyword evidence="4" id="KW-0808">Transferase</keyword>
<name>A0A5S5MCV6_9BACT</name>
<keyword evidence="3" id="KW-0597">Phosphoprotein</keyword>
<dbReference type="PANTHER" id="PTHR43304:SF1">
    <property type="entry name" value="PAC DOMAIN-CONTAINING PROTEIN"/>
    <property type="match status" value="1"/>
</dbReference>
<evidence type="ECO:0000256" key="5">
    <source>
        <dbReference type="ARBA" id="ARBA00022777"/>
    </source>
</evidence>
<evidence type="ECO:0000256" key="2">
    <source>
        <dbReference type="ARBA" id="ARBA00012438"/>
    </source>
</evidence>
<dbReference type="InterPro" id="IPR052162">
    <property type="entry name" value="Sensor_kinase/Photoreceptor"/>
</dbReference>
<dbReference type="PANTHER" id="PTHR43304">
    <property type="entry name" value="PHYTOCHROME-LIKE PROTEIN CPH1"/>
    <property type="match status" value="1"/>
</dbReference>
<dbReference type="Pfam" id="PF08447">
    <property type="entry name" value="PAS_3"/>
    <property type="match status" value="1"/>
</dbReference>
<dbReference type="AlphaFoldDB" id="A0A5S5MCV6"/>
<evidence type="ECO:0000313" key="8">
    <source>
        <dbReference type="Proteomes" id="UP000321899"/>
    </source>
</evidence>
<keyword evidence="5" id="KW-0418">Kinase</keyword>
<evidence type="ECO:0000256" key="4">
    <source>
        <dbReference type="ARBA" id="ARBA00022679"/>
    </source>
</evidence>
<evidence type="ECO:0000256" key="1">
    <source>
        <dbReference type="ARBA" id="ARBA00000085"/>
    </source>
</evidence>
<accession>A0A5S5MCV6</accession>
<dbReference type="InterPro" id="IPR001610">
    <property type="entry name" value="PAC"/>
</dbReference>
<dbReference type="InterPro" id="IPR013655">
    <property type="entry name" value="PAS_fold_3"/>
</dbReference>
<dbReference type="EC" id="2.7.13.3" evidence="2"/>
<reference evidence="7 8" key="1">
    <citation type="submission" date="2019-06" db="EMBL/GenBank/DDBJ databases">
        <title>Desulfobotulus mexicanus sp. nov., a novel sulfate-reducing bacterium isolated from the sediment of an alkaline crater lake in Mexico.</title>
        <authorList>
            <person name="Hirschler-Rea A."/>
        </authorList>
    </citation>
    <scope>NUCLEOTIDE SEQUENCE [LARGE SCALE GENOMIC DNA]</scope>
    <source>
        <strain evidence="7 8">PAR22N</strain>
    </source>
</reference>
<evidence type="ECO:0000313" key="7">
    <source>
        <dbReference type="EMBL" id="TYT73520.1"/>
    </source>
</evidence>
<keyword evidence="8" id="KW-1185">Reference proteome</keyword>
<organism evidence="7 8">
    <name type="scientific">Desulfobotulus mexicanus</name>
    <dbReference type="NCBI Taxonomy" id="2586642"/>
    <lineage>
        <taxon>Bacteria</taxon>
        <taxon>Pseudomonadati</taxon>
        <taxon>Thermodesulfobacteriota</taxon>
        <taxon>Desulfobacteria</taxon>
        <taxon>Desulfobacterales</taxon>
        <taxon>Desulfobacteraceae</taxon>
        <taxon>Desulfobotulus</taxon>
    </lineage>
</organism>
<dbReference type="SUPFAM" id="SSF55785">
    <property type="entry name" value="PYP-like sensor domain (PAS domain)"/>
    <property type="match status" value="1"/>
</dbReference>
<sequence>MAVQHINIREKTMGGTDFMEKLDAFMEKELIHSQFAWWEWDIRINRVICNDLKVTMLGYDPKDFTDVGYQAFTELLHPMDFERTMQAMRDHLENRAPLYQIDYRILRKDGTYTWYMDRGYAIDRDENNKPLRLRGIVINLGLEMEEKAKDAGYLSQIRQRLPSPASGAEHIVTLCSVCQRFRIEELLWVRVPHEFDKAFPERISHGICPDCISTLYPEFD</sequence>
<proteinExistence type="predicted"/>
<dbReference type="Proteomes" id="UP000321899">
    <property type="component" value="Unassembled WGS sequence"/>
</dbReference>
<dbReference type="EMBL" id="VDMB01000027">
    <property type="protein sequence ID" value="TYT73520.1"/>
    <property type="molecule type" value="Genomic_DNA"/>
</dbReference>
<dbReference type="SMART" id="SM00086">
    <property type="entry name" value="PAC"/>
    <property type="match status" value="1"/>
</dbReference>
<feature type="domain" description="PAS" evidence="6">
    <location>
        <begin position="50"/>
        <end position="95"/>
    </location>
</feature>
<comment type="caution">
    <text evidence="7">The sequence shown here is derived from an EMBL/GenBank/DDBJ whole genome shotgun (WGS) entry which is preliminary data.</text>
</comment>